<name>A0AC35GQ93_9BILA</name>
<sequence>MTVTIELNGGENSSVGAAGTTHTNSEAGGGIMNQQHSATTLLSQQSVMNFPRSVIPPERFHTELLKLVVSFFCLLISAFLNFFLLTVIHDIVPSQPLPDLVFMLIPQQKWAWAFGEVLLMINATIGFIIIFLHKERIIILRRVFLLAGILYGLRAIVLAVTFIPSAHENRDEMCLPQMHRISFFTKEFIHRFVTYVSTLGLTSRQEKVLCGDLMFSGHTLTLTIMYFVQLQYTPRGLVVFRYISTPITFCAIAALVISGEHYTMDVLIAYWLTTHVFWSYHQIFEMPRNLRATAPLSRVWWFWLCYWFEADVPPGPLKNEWNLPFGPLWLRKAVSKLNKKLQ</sequence>
<evidence type="ECO:0000313" key="1">
    <source>
        <dbReference type="Proteomes" id="UP000887580"/>
    </source>
</evidence>
<organism evidence="1 2">
    <name type="scientific">Panagrolaimus sp. PS1159</name>
    <dbReference type="NCBI Taxonomy" id="55785"/>
    <lineage>
        <taxon>Eukaryota</taxon>
        <taxon>Metazoa</taxon>
        <taxon>Ecdysozoa</taxon>
        <taxon>Nematoda</taxon>
        <taxon>Chromadorea</taxon>
        <taxon>Rhabditida</taxon>
        <taxon>Tylenchina</taxon>
        <taxon>Panagrolaimomorpha</taxon>
        <taxon>Panagrolaimoidea</taxon>
        <taxon>Panagrolaimidae</taxon>
        <taxon>Panagrolaimus</taxon>
    </lineage>
</organism>
<protein>
    <submittedName>
        <fullName evidence="2">Sphingomyelin synthase-like domain-containing protein</fullName>
    </submittedName>
</protein>
<dbReference type="Proteomes" id="UP000887580">
    <property type="component" value="Unplaced"/>
</dbReference>
<proteinExistence type="predicted"/>
<evidence type="ECO:0000313" key="2">
    <source>
        <dbReference type="WBParaSite" id="PS1159_v2.g7689.t1"/>
    </source>
</evidence>
<accession>A0AC35GQ93</accession>
<dbReference type="WBParaSite" id="PS1159_v2.g7689.t1">
    <property type="protein sequence ID" value="PS1159_v2.g7689.t1"/>
    <property type="gene ID" value="PS1159_v2.g7689"/>
</dbReference>
<reference evidence="2" key="1">
    <citation type="submission" date="2022-11" db="UniProtKB">
        <authorList>
            <consortium name="WormBaseParasite"/>
        </authorList>
    </citation>
    <scope>IDENTIFICATION</scope>
</reference>